<dbReference type="Pfam" id="PF04578">
    <property type="entry name" value="DUF594"/>
    <property type="match status" value="1"/>
</dbReference>
<evidence type="ECO:0000256" key="1">
    <source>
        <dbReference type="SAM" id="Phobius"/>
    </source>
</evidence>
<evidence type="ECO:0000313" key="4">
    <source>
        <dbReference type="Proteomes" id="UP000306102"/>
    </source>
</evidence>
<protein>
    <recommendedName>
        <fullName evidence="2">DUF4220 domain-containing protein</fullName>
    </recommendedName>
</protein>
<dbReference type="STRING" id="542762.A0A4S4DEQ0"/>
<organism evidence="3 4">
    <name type="scientific">Camellia sinensis var. sinensis</name>
    <name type="common">China tea</name>
    <dbReference type="NCBI Taxonomy" id="542762"/>
    <lineage>
        <taxon>Eukaryota</taxon>
        <taxon>Viridiplantae</taxon>
        <taxon>Streptophyta</taxon>
        <taxon>Embryophyta</taxon>
        <taxon>Tracheophyta</taxon>
        <taxon>Spermatophyta</taxon>
        <taxon>Magnoliopsida</taxon>
        <taxon>eudicotyledons</taxon>
        <taxon>Gunneridae</taxon>
        <taxon>Pentapetalae</taxon>
        <taxon>asterids</taxon>
        <taxon>Ericales</taxon>
        <taxon>Theaceae</taxon>
        <taxon>Camellia</taxon>
    </lineage>
</organism>
<keyword evidence="1" id="KW-0812">Transmembrane</keyword>
<accession>A0A4S4DEQ0</accession>
<keyword evidence="1" id="KW-0472">Membrane</keyword>
<feature type="transmembrane region" description="Helical" evidence="1">
    <location>
        <begin position="15"/>
        <end position="35"/>
    </location>
</feature>
<name>A0A4S4DEQ0_CAMSN</name>
<dbReference type="EMBL" id="SDRB02011487">
    <property type="protein sequence ID" value="THG01170.1"/>
    <property type="molecule type" value="Genomic_DNA"/>
</dbReference>
<feature type="domain" description="DUF4220" evidence="2">
    <location>
        <begin position="58"/>
        <end position="420"/>
    </location>
</feature>
<keyword evidence="4" id="KW-1185">Reference proteome</keyword>
<reference evidence="3 4" key="1">
    <citation type="journal article" date="2018" name="Proc. Natl. Acad. Sci. U.S.A.">
        <title>Draft genome sequence of Camellia sinensis var. sinensis provides insights into the evolution of the tea genome and tea quality.</title>
        <authorList>
            <person name="Wei C."/>
            <person name="Yang H."/>
            <person name="Wang S."/>
            <person name="Zhao J."/>
            <person name="Liu C."/>
            <person name="Gao L."/>
            <person name="Xia E."/>
            <person name="Lu Y."/>
            <person name="Tai Y."/>
            <person name="She G."/>
            <person name="Sun J."/>
            <person name="Cao H."/>
            <person name="Tong W."/>
            <person name="Gao Q."/>
            <person name="Li Y."/>
            <person name="Deng W."/>
            <person name="Jiang X."/>
            <person name="Wang W."/>
            <person name="Chen Q."/>
            <person name="Zhang S."/>
            <person name="Li H."/>
            <person name="Wu J."/>
            <person name="Wang P."/>
            <person name="Li P."/>
            <person name="Shi C."/>
            <person name="Zheng F."/>
            <person name="Jian J."/>
            <person name="Huang B."/>
            <person name="Shan D."/>
            <person name="Shi M."/>
            <person name="Fang C."/>
            <person name="Yue Y."/>
            <person name="Li F."/>
            <person name="Li D."/>
            <person name="Wei S."/>
            <person name="Han B."/>
            <person name="Jiang C."/>
            <person name="Yin Y."/>
            <person name="Xia T."/>
            <person name="Zhang Z."/>
            <person name="Bennetzen J.L."/>
            <person name="Zhao S."/>
            <person name="Wan X."/>
        </authorList>
    </citation>
    <scope>NUCLEOTIDE SEQUENCE [LARGE SCALE GENOMIC DNA]</scope>
    <source>
        <strain evidence="4">cv. Shuchazao</strain>
        <tissue evidence="3">Leaf</tissue>
    </source>
</reference>
<keyword evidence="1" id="KW-1133">Transmembrane helix</keyword>
<feature type="transmembrane region" description="Helical" evidence="1">
    <location>
        <begin position="42"/>
        <end position="66"/>
    </location>
</feature>
<comment type="caution">
    <text evidence="3">The sequence shown here is derived from an EMBL/GenBank/DDBJ whole genome shotgun (WGS) entry which is preliminary data.</text>
</comment>
<dbReference type="PANTHER" id="PTHR31325">
    <property type="entry name" value="OS01G0798800 PROTEIN-RELATED"/>
    <property type="match status" value="1"/>
</dbReference>
<proteinExistence type="predicted"/>
<dbReference type="Proteomes" id="UP000306102">
    <property type="component" value="Unassembled WGS sequence"/>
</dbReference>
<sequence>MDTIVIIRRDLTWHVRAMVLFSLFLQTFLFLFAPLRRRVAKAYIVVPISFAFLNVDVVAYLAMTVISSTVGNTSGGSSSASPELVGFWATFLLVHLGGADTITAFSLTDNELWHRHLLQLVSQSATIAYLFFVTLSSKNKLWLPTLLVFVAGFIKYTERIRSLYLGSWRNFQDSLLTEPDPGPDYATLMDIYSSKKEAKLPSRIVMIPEPERVPKKIKEYEDEPTPLNDLEVVQYAYHFFQTFNGLVFCFDERAQSRTFFLNRTARDAFKVVELELNFFYEILYTKAKVLRGRYGFLLRFASFVLTVAAIVHFYLIDKQGFQKMDLRITYILLLGAIALDISSFLKVGFSDQIAVALTQSNNPSLVVRILRKSLNVNRERWPDENSNSTQHCTTCSFGRFMQVMHRTWSESIYQRNLIRYCLKRGKFFGHKKGSKYYFWVKFTNDLRDFIFEELKMKSKLADDIETAKEIHQARGDWVLRVEGCTDLLHWINDNDFDESLLLWHIATELCFAREDISMNKDFRGLSKILSDYMLYLLLVPYKMMSAVARIGQIRFQDTCAEAINFFRERKIGQSKKVPLHIQACRSILNVNVTVKPAIVKGDRSKSVLFDACMLAKELEELGEGKKWVIISKVWVEMLSYAASRCTALAHAQQLCRGGQLITFVWLLMSHLGLENQVQISEGHERARLFVGK</sequence>
<gene>
    <name evidence="3" type="ORF">TEA_015883</name>
</gene>
<evidence type="ECO:0000259" key="2">
    <source>
        <dbReference type="Pfam" id="PF13968"/>
    </source>
</evidence>
<dbReference type="InterPro" id="IPR025315">
    <property type="entry name" value="DUF4220"/>
</dbReference>
<dbReference type="InterPro" id="IPR007658">
    <property type="entry name" value="DUF594"/>
</dbReference>
<feature type="transmembrane region" description="Helical" evidence="1">
    <location>
        <begin position="296"/>
        <end position="316"/>
    </location>
</feature>
<dbReference type="AlphaFoldDB" id="A0A4S4DEQ0"/>
<feature type="transmembrane region" description="Helical" evidence="1">
    <location>
        <begin position="86"/>
        <end position="105"/>
    </location>
</feature>
<dbReference type="Pfam" id="PF13968">
    <property type="entry name" value="DUF4220"/>
    <property type="match status" value="1"/>
</dbReference>
<evidence type="ECO:0000313" key="3">
    <source>
        <dbReference type="EMBL" id="THG01170.1"/>
    </source>
</evidence>